<keyword evidence="4" id="KW-0489">Methyltransferase</keyword>
<protein>
    <submittedName>
        <fullName evidence="4">Methyltransferase family protein</fullName>
    </submittedName>
</protein>
<evidence type="ECO:0000313" key="4">
    <source>
        <dbReference type="EMBL" id="TWH21655.1"/>
    </source>
</evidence>
<evidence type="ECO:0000259" key="3">
    <source>
        <dbReference type="Pfam" id="PF13649"/>
    </source>
</evidence>
<feature type="compositionally biased region" description="Basic and acidic residues" evidence="2">
    <location>
        <begin position="193"/>
        <end position="202"/>
    </location>
</feature>
<evidence type="ECO:0000256" key="2">
    <source>
        <dbReference type="SAM" id="MobiDB-lite"/>
    </source>
</evidence>
<dbReference type="SUPFAM" id="SSF53335">
    <property type="entry name" value="S-adenosyl-L-methionine-dependent methyltransferases"/>
    <property type="match status" value="1"/>
</dbReference>
<dbReference type="EMBL" id="VLJV01000001">
    <property type="protein sequence ID" value="TWH21655.1"/>
    <property type="molecule type" value="Genomic_DNA"/>
</dbReference>
<dbReference type="OrthoDB" id="9786503at2"/>
<dbReference type="AlphaFoldDB" id="A0A660CKV2"/>
<accession>A0A660CKV2</accession>
<keyword evidence="1 4" id="KW-0808">Transferase</keyword>
<comment type="caution">
    <text evidence="4">The sequence shown here is derived from an EMBL/GenBank/DDBJ whole genome shotgun (WGS) entry which is preliminary data.</text>
</comment>
<dbReference type="PANTHER" id="PTHR43861">
    <property type="entry name" value="TRANS-ACONITATE 2-METHYLTRANSFERASE-RELATED"/>
    <property type="match status" value="1"/>
</dbReference>
<dbReference type="GO" id="GO:0032259">
    <property type="term" value="P:methylation"/>
    <property type="evidence" value="ECO:0007669"/>
    <property type="project" value="UniProtKB-KW"/>
</dbReference>
<name>A0A660CKV2_9PSEU</name>
<dbReference type="Gene3D" id="3.40.50.150">
    <property type="entry name" value="Vaccinia Virus protein VP39"/>
    <property type="match status" value="1"/>
</dbReference>
<feature type="region of interest" description="Disordered" evidence="2">
    <location>
        <begin position="181"/>
        <end position="208"/>
    </location>
</feature>
<sequence length="208" mass="22988">MTQQHDEREHGGHTAEAWDERYRSQDQLFSGNPNGVLVTEAADLPPGQALDIGCGEGGDAIWLARHGWRVTAIDISRVALERAAAAGRDVADRVSWVHGDPVTMPPPARAFDLVSVHYFPLRVEPDHAALRGLLSAVAPGGTLLYVSHDPTEVDPEHDPYAYYQPGQVAQMLGEDWHVERDEKRGRTTPPPEGTHHHQDVVLRARRLT</sequence>
<dbReference type="RefSeq" id="WP_036875529.1">
    <property type="nucleotide sequence ID" value="NZ_JOIJ01000001.1"/>
</dbReference>
<organism evidence="4 5">
    <name type="scientific">Prauserella rugosa</name>
    <dbReference type="NCBI Taxonomy" id="43354"/>
    <lineage>
        <taxon>Bacteria</taxon>
        <taxon>Bacillati</taxon>
        <taxon>Actinomycetota</taxon>
        <taxon>Actinomycetes</taxon>
        <taxon>Pseudonocardiales</taxon>
        <taxon>Pseudonocardiaceae</taxon>
        <taxon>Prauserella</taxon>
    </lineage>
</organism>
<dbReference type="Proteomes" id="UP000317303">
    <property type="component" value="Unassembled WGS sequence"/>
</dbReference>
<dbReference type="InterPro" id="IPR029063">
    <property type="entry name" value="SAM-dependent_MTases_sf"/>
</dbReference>
<keyword evidence="5" id="KW-1185">Reference proteome</keyword>
<feature type="domain" description="Methyltransferase" evidence="3">
    <location>
        <begin position="50"/>
        <end position="141"/>
    </location>
</feature>
<proteinExistence type="predicted"/>
<dbReference type="InterPro" id="IPR041698">
    <property type="entry name" value="Methyltransf_25"/>
</dbReference>
<dbReference type="GO" id="GO:0008168">
    <property type="term" value="F:methyltransferase activity"/>
    <property type="evidence" value="ECO:0007669"/>
    <property type="project" value="UniProtKB-KW"/>
</dbReference>
<evidence type="ECO:0000256" key="1">
    <source>
        <dbReference type="ARBA" id="ARBA00022679"/>
    </source>
</evidence>
<reference evidence="4 5" key="1">
    <citation type="submission" date="2019-07" db="EMBL/GenBank/DDBJ databases">
        <title>R&amp;d 2014.</title>
        <authorList>
            <person name="Klenk H.-P."/>
        </authorList>
    </citation>
    <scope>NUCLEOTIDE SEQUENCE [LARGE SCALE GENOMIC DNA]</scope>
    <source>
        <strain evidence="4 5">DSM 43194</strain>
    </source>
</reference>
<evidence type="ECO:0000313" key="5">
    <source>
        <dbReference type="Proteomes" id="UP000317303"/>
    </source>
</evidence>
<dbReference type="Pfam" id="PF13649">
    <property type="entry name" value="Methyltransf_25"/>
    <property type="match status" value="1"/>
</dbReference>
<dbReference type="CDD" id="cd02440">
    <property type="entry name" value="AdoMet_MTases"/>
    <property type="match status" value="1"/>
</dbReference>
<dbReference type="PANTHER" id="PTHR43861:SF3">
    <property type="entry name" value="PUTATIVE (AFU_ORTHOLOGUE AFUA_2G14390)-RELATED"/>
    <property type="match status" value="1"/>
</dbReference>
<gene>
    <name evidence="4" type="ORF">JD82_03521</name>
</gene>